<reference evidence="1 2" key="1">
    <citation type="submission" date="2016-10" db="EMBL/GenBank/DDBJ databases">
        <authorList>
            <person name="de Groot N.N."/>
        </authorList>
    </citation>
    <scope>NUCLEOTIDE SEQUENCE [LARGE SCALE GENOMIC DNA]</scope>
    <source>
        <strain evidence="1 2">DSM 29340</strain>
    </source>
</reference>
<proteinExistence type="predicted"/>
<dbReference type="STRING" id="1227549.SAMN05444007_102400"/>
<name>A0A1H6TZM9_9RHOB</name>
<protein>
    <submittedName>
        <fullName evidence="1">Uncharacterized small protein</fullName>
    </submittedName>
</protein>
<dbReference type="InterPro" id="IPR019226">
    <property type="entry name" value="DUF2158"/>
</dbReference>
<dbReference type="EMBL" id="FNYD01000002">
    <property type="protein sequence ID" value="SEI81202.1"/>
    <property type="molecule type" value="Genomic_DNA"/>
</dbReference>
<evidence type="ECO:0000313" key="1">
    <source>
        <dbReference type="EMBL" id="SEI81202.1"/>
    </source>
</evidence>
<dbReference type="Pfam" id="PF09926">
    <property type="entry name" value="DUF2158"/>
    <property type="match status" value="1"/>
</dbReference>
<sequence length="69" mass="7580">MMASQPIKPGDVVRLKSGGPAMVVESVISGDVVNCVWFSEGRKLQTSFVCQTLERAEIRDLSQGEKRVQ</sequence>
<dbReference type="Proteomes" id="UP000199379">
    <property type="component" value="Unassembled WGS sequence"/>
</dbReference>
<gene>
    <name evidence="1" type="ORF">SAMN05444007_102400</name>
</gene>
<dbReference type="RefSeq" id="WP_092362931.1">
    <property type="nucleotide sequence ID" value="NZ_BMGV01000002.1"/>
</dbReference>
<evidence type="ECO:0000313" key="2">
    <source>
        <dbReference type="Proteomes" id="UP000199379"/>
    </source>
</evidence>
<dbReference type="AlphaFoldDB" id="A0A1H6TZM9"/>
<accession>A0A1H6TZM9</accession>
<organism evidence="1 2">
    <name type="scientific">Cribrihabitans marinus</name>
    <dbReference type="NCBI Taxonomy" id="1227549"/>
    <lineage>
        <taxon>Bacteria</taxon>
        <taxon>Pseudomonadati</taxon>
        <taxon>Pseudomonadota</taxon>
        <taxon>Alphaproteobacteria</taxon>
        <taxon>Rhodobacterales</taxon>
        <taxon>Paracoccaceae</taxon>
        <taxon>Cribrihabitans</taxon>
    </lineage>
</organism>
<keyword evidence="2" id="KW-1185">Reference proteome</keyword>